<evidence type="ECO:0000313" key="1">
    <source>
        <dbReference type="EMBL" id="GLI25614.1"/>
    </source>
</evidence>
<evidence type="ECO:0000313" key="4">
    <source>
        <dbReference type="Proteomes" id="UP001245370"/>
    </source>
</evidence>
<evidence type="ECO:0000313" key="2">
    <source>
        <dbReference type="EMBL" id="MDR6331952.1"/>
    </source>
</evidence>
<keyword evidence="4" id="KW-1185">Reference proteome</keyword>
<dbReference type="EMBL" id="BSDO01000022">
    <property type="protein sequence ID" value="GLI25614.1"/>
    <property type="molecule type" value="Genomic_DNA"/>
</dbReference>
<dbReference type="Proteomes" id="UP001144397">
    <property type="component" value="Unassembled WGS sequence"/>
</dbReference>
<dbReference type="EMBL" id="JAVDPY010000001">
    <property type="protein sequence ID" value="MDR6331952.1"/>
    <property type="molecule type" value="Genomic_DNA"/>
</dbReference>
<name>A0A9W6CUJ3_XANFL</name>
<dbReference type="RefSeq" id="WP_281810100.1">
    <property type="nucleotide sequence ID" value="NZ_BSDO01000022.1"/>
</dbReference>
<reference evidence="1" key="1">
    <citation type="submission" date="2022-12" db="EMBL/GenBank/DDBJ databases">
        <title>Reference genome sequencing for broad-spectrum identification of bacterial and archaeal isolates by mass spectrometry.</title>
        <authorList>
            <person name="Sekiguchi Y."/>
            <person name="Tourlousse D.M."/>
        </authorList>
    </citation>
    <scope>NUCLEOTIDE SEQUENCE</scope>
    <source>
        <strain evidence="1">301</strain>
    </source>
</reference>
<reference evidence="2 4" key="2">
    <citation type="submission" date="2023-07" db="EMBL/GenBank/DDBJ databases">
        <title>Genomic Encyclopedia of Type Strains, Phase IV (KMG-IV): sequencing the most valuable type-strain genomes for metagenomic binning, comparative biology and taxonomic classification.</title>
        <authorList>
            <person name="Goeker M."/>
        </authorList>
    </citation>
    <scope>NUCLEOTIDE SEQUENCE [LARGE SCALE GENOMIC DNA]</scope>
    <source>
        <strain evidence="2 4">DSM 338</strain>
    </source>
</reference>
<dbReference type="Proteomes" id="UP001245370">
    <property type="component" value="Unassembled WGS sequence"/>
</dbReference>
<dbReference type="GeneID" id="95766060"/>
<evidence type="ECO:0000313" key="3">
    <source>
        <dbReference type="Proteomes" id="UP001144397"/>
    </source>
</evidence>
<dbReference type="AlphaFoldDB" id="A0A9W6CUJ3"/>
<proteinExistence type="predicted"/>
<sequence length="98" mass="10818">MKPVPGYSLFVLELMLAHGPLMQRGGPWFRVDGQGGAVRDAAVEALASRGLITIGVTGYGRTAAVTPKGMLWRSRNRERLYRQRKGRPWPQDMSPLPG</sequence>
<gene>
    <name evidence="2" type="ORF">GGQ86_000399</name>
    <name evidence="1" type="ORF">XFLAVUS301_52880</name>
</gene>
<comment type="caution">
    <text evidence="1">The sequence shown here is derived from an EMBL/GenBank/DDBJ whole genome shotgun (WGS) entry which is preliminary data.</text>
</comment>
<accession>A0A9W6CUJ3</accession>
<organism evidence="1 3">
    <name type="scientific">Xanthobacter flavus</name>
    <dbReference type="NCBI Taxonomy" id="281"/>
    <lineage>
        <taxon>Bacteria</taxon>
        <taxon>Pseudomonadati</taxon>
        <taxon>Pseudomonadota</taxon>
        <taxon>Alphaproteobacteria</taxon>
        <taxon>Hyphomicrobiales</taxon>
        <taxon>Xanthobacteraceae</taxon>
        <taxon>Xanthobacter</taxon>
    </lineage>
</organism>
<protein>
    <submittedName>
        <fullName evidence="1">Uncharacterized protein</fullName>
    </submittedName>
</protein>